<dbReference type="Proteomes" id="UP000708208">
    <property type="component" value="Unassembled WGS sequence"/>
</dbReference>
<evidence type="ECO:0000313" key="3">
    <source>
        <dbReference type="Proteomes" id="UP000708208"/>
    </source>
</evidence>
<evidence type="ECO:0000256" key="1">
    <source>
        <dbReference type="SAM" id="MobiDB-lite"/>
    </source>
</evidence>
<feature type="region of interest" description="Disordered" evidence="1">
    <location>
        <begin position="39"/>
        <end position="78"/>
    </location>
</feature>
<accession>A0A8J2JK51</accession>
<feature type="non-terminal residue" evidence="2">
    <location>
        <position position="1"/>
    </location>
</feature>
<organism evidence="2 3">
    <name type="scientific">Allacma fusca</name>
    <dbReference type="NCBI Taxonomy" id="39272"/>
    <lineage>
        <taxon>Eukaryota</taxon>
        <taxon>Metazoa</taxon>
        <taxon>Ecdysozoa</taxon>
        <taxon>Arthropoda</taxon>
        <taxon>Hexapoda</taxon>
        <taxon>Collembola</taxon>
        <taxon>Symphypleona</taxon>
        <taxon>Sminthuridae</taxon>
        <taxon>Allacma</taxon>
    </lineage>
</organism>
<proteinExistence type="predicted"/>
<dbReference type="AlphaFoldDB" id="A0A8J2JK51"/>
<comment type="caution">
    <text evidence="2">The sequence shown here is derived from an EMBL/GenBank/DDBJ whole genome shotgun (WGS) entry which is preliminary data.</text>
</comment>
<reference evidence="2" key="1">
    <citation type="submission" date="2021-06" db="EMBL/GenBank/DDBJ databases">
        <authorList>
            <person name="Hodson N. C."/>
            <person name="Mongue J. A."/>
            <person name="Jaron S. K."/>
        </authorList>
    </citation>
    <scope>NUCLEOTIDE SEQUENCE</scope>
</reference>
<protein>
    <submittedName>
        <fullName evidence="2">Uncharacterized protein</fullName>
    </submittedName>
</protein>
<gene>
    <name evidence="2" type="ORF">AFUS01_LOCUS9261</name>
</gene>
<sequence>CNADESQLASHLSQHAAEDSGIIRNEKAVAVVVDVAEQENEQEISSNSGEITSLETSSVANSKDDNCNNKEEEDVAPS</sequence>
<name>A0A8J2JK51_9HEXA</name>
<evidence type="ECO:0000313" key="2">
    <source>
        <dbReference type="EMBL" id="CAG7719967.1"/>
    </source>
</evidence>
<keyword evidence="3" id="KW-1185">Reference proteome</keyword>
<dbReference type="EMBL" id="CAJVCH010065968">
    <property type="protein sequence ID" value="CAG7719967.1"/>
    <property type="molecule type" value="Genomic_DNA"/>
</dbReference>